<dbReference type="AlphaFoldDB" id="A0A811KAI7"/>
<dbReference type="OrthoDB" id="5863719at2759"/>
<proteinExistence type="predicted"/>
<feature type="coiled-coil region" evidence="1">
    <location>
        <begin position="50"/>
        <end position="98"/>
    </location>
</feature>
<accession>A0A811KAI7</accession>
<dbReference type="InterPro" id="IPR018482">
    <property type="entry name" value="Znf-C4H2"/>
</dbReference>
<evidence type="ECO:0000313" key="3">
    <source>
        <dbReference type="Proteomes" id="UP000614601"/>
    </source>
</evidence>
<dbReference type="GO" id="GO:0005634">
    <property type="term" value="C:nucleus"/>
    <property type="evidence" value="ECO:0007669"/>
    <property type="project" value="TreeGrafter"/>
</dbReference>
<dbReference type="PANTHER" id="PTHR31058">
    <property type="entry name" value="ZINC FINGER C4H2 DOMAIN-CONTAINING PROTEIN"/>
    <property type="match status" value="1"/>
</dbReference>
<comment type="caution">
    <text evidence="2">The sequence shown here is derived from an EMBL/GenBank/DDBJ whole genome shotgun (WGS) entry which is preliminary data.</text>
</comment>
<organism evidence="2 3">
    <name type="scientific">Bursaphelenchus okinawaensis</name>
    <dbReference type="NCBI Taxonomy" id="465554"/>
    <lineage>
        <taxon>Eukaryota</taxon>
        <taxon>Metazoa</taxon>
        <taxon>Ecdysozoa</taxon>
        <taxon>Nematoda</taxon>
        <taxon>Chromadorea</taxon>
        <taxon>Rhabditida</taxon>
        <taxon>Tylenchina</taxon>
        <taxon>Tylenchomorpha</taxon>
        <taxon>Aphelenchoidea</taxon>
        <taxon>Aphelenchoididae</taxon>
        <taxon>Bursaphelenchus</taxon>
    </lineage>
</organism>
<evidence type="ECO:0000256" key="1">
    <source>
        <dbReference type="SAM" id="Coils"/>
    </source>
</evidence>
<dbReference type="GO" id="GO:0045666">
    <property type="term" value="P:positive regulation of neuron differentiation"/>
    <property type="evidence" value="ECO:0007669"/>
    <property type="project" value="TreeGrafter"/>
</dbReference>
<keyword evidence="3" id="KW-1185">Reference proteome</keyword>
<protein>
    <submittedName>
        <fullName evidence="2">Uncharacterized protein</fullName>
    </submittedName>
</protein>
<dbReference type="PANTHER" id="PTHR31058:SF10">
    <property type="entry name" value="C4H2-TYPE DOMAIN-CONTAINING PROTEIN"/>
    <property type="match status" value="1"/>
</dbReference>
<dbReference type="EMBL" id="CAJFCW020000002">
    <property type="protein sequence ID" value="CAG9099202.1"/>
    <property type="molecule type" value="Genomic_DNA"/>
</dbReference>
<dbReference type="Proteomes" id="UP000783686">
    <property type="component" value="Unassembled WGS sequence"/>
</dbReference>
<keyword evidence="1" id="KW-0175">Coiled coil</keyword>
<dbReference type="Pfam" id="PF10146">
    <property type="entry name" value="zf-C4H2"/>
    <property type="match status" value="1"/>
</dbReference>
<reference evidence="2" key="1">
    <citation type="submission" date="2020-09" db="EMBL/GenBank/DDBJ databases">
        <authorList>
            <person name="Kikuchi T."/>
        </authorList>
    </citation>
    <scope>NUCLEOTIDE SEQUENCE</scope>
    <source>
        <strain evidence="2">SH1</strain>
    </source>
</reference>
<gene>
    <name evidence="2" type="ORF">BOKJ2_LOCUS4922</name>
</gene>
<sequence length="147" mass="16905">MMTASPPTNQTPKLSVESICADLQKIAYAKAKLDDIKTKQSEFVTENAEYQETEDFLEKAQKMISDLSKERDSHSDIIQKINKDKIDMQKLIDDTRAEQTANENELAQRYTLVYRLVEESKRSFKEIGINEEPFDIKDLIPQTSVSL</sequence>
<dbReference type="Proteomes" id="UP000614601">
    <property type="component" value="Unassembled WGS sequence"/>
</dbReference>
<evidence type="ECO:0000313" key="2">
    <source>
        <dbReference type="EMBL" id="CAD5213121.1"/>
    </source>
</evidence>
<name>A0A811KAI7_9BILA</name>
<dbReference type="EMBL" id="CAJFDH010000002">
    <property type="protein sequence ID" value="CAD5213121.1"/>
    <property type="molecule type" value="Genomic_DNA"/>
</dbReference>